<feature type="transmembrane region" description="Helical" evidence="1">
    <location>
        <begin position="77"/>
        <end position="97"/>
    </location>
</feature>
<evidence type="ECO:0000313" key="2">
    <source>
        <dbReference type="EMBL" id="TQL57811.1"/>
    </source>
</evidence>
<evidence type="ECO:0000313" key="3">
    <source>
        <dbReference type="Proteomes" id="UP000316196"/>
    </source>
</evidence>
<accession>A0A542ZC16</accession>
<keyword evidence="1" id="KW-1133">Transmembrane helix</keyword>
<evidence type="ECO:0000256" key="1">
    <source>
        <dbReference type="SAM" id="Phobius"/>
    </source>
</evidence>
<feature type="transmembrane region" description="Helical" evidence="1">
    <location>
        <begin position="147"/>
        <end position="167"/>
    </location>
</feature>
<gene>
    <name evidence="2" type="ORF">FB460_1653</name>
</gene>
<dbReference type="OrthoDB" id="4928582at2"/>
<proteinExistence type="predicted"/>
<comment type="caution">
    <text evidence="2">The sequence shown here is derived from an EMBL/GenBank/DDBJ whole genome shotgun (WGS) entry which is preliminary data.</text>
</comment>
<organism evidence="2 3">
    <name type="scientific">Propioniferax innocua</name>
    <dbReference type="NCBI Taxonomy" id="1753"/>
    <lineage>
        <taxon>Bacteria</taxon>
        <taxon>Bacillati</taxon>
        <taxon>Actinomycetota</taxon>
        <taxon>Actinomycetes</taxon>
        <taxon>Propionibacteriales</taxon>
        <taxon>Propionibacteriaceae</taxon>
        <taxon>Propioniferax</taxon>
    </lineage>
</organism>
<keyword evidence="1" id="KW-0812">Transmembrane</keyword>
<keyword evidence="3" id="KW-1185">Reference proteome</keyword>
<protein>
    <submittedName>
        <fullName evidence="2">Uncharacterized protein</fullName>
    </submittedName>
</protein>
<keyword evidence="1" id="KW-0472">Membrane</keyword>
<dbReference type="EMBL" id="VFOR01000002">
    <property type="protein sequence ID" value="TQL57811.1"/>
    <property type="molecule type" value="Genomic_DNA"/>
</dbReference>
<dbReference type="AlphaFoldDB" id="A0A542ZC16"/>
<name>A0A542ZC16_9ACTN</name>
<feature type="transmembrane region" description="Helical" evidence="1">
    <location>
        <begin position="109"/>
        <end position="132"/>
    </location>
</feature>
<reference evidence="2 3" key="1">
    <citation type="submission" date="2019-06" db="EMBL/GenBank/DDBJ databases">
        <title>Sequencing the genomes of 1000 actinobacteria strains.</title>
        <authorList>
            <person name="Klenk H.-P."/>
        </authorList>
    </citation>
    <scope>NUCLEOTIDE SEQUENCE [LARGE SCALE GENOMIC DNA]</scope>
    <source>
        <strain evidence="2 3">DSM 8251</strain>
    </source>
</reference>
<dbReference type="RefSeq" id="WP_142093639.1">
    <property type="nucleotide sequence ID" value="NZ_BAAAMD010000004.1"/>
</dbReference>
<sequence>MKPFDRTLRIVPAGQRERRKQEWLADLHGATELDLDPADLHRGFRKTAWQLRRRHVTHGLTGKRGAAPMMIGWGTPLTIALLVTPYLIPLLGAVAMVTLAIKAPRCRRALAALATLWSGTLIYATAAWWVGFDYADANLAPPGWTQAWLPAFGVSVVTALAFAVTALTSTARPNRHTPSA</sequence>
<dbReference type="Proteomes" id="UP000316196">
    <property type="component" value="Unassembled WGS sequence"/>
</dbReference>